<dbReference type="Gene3D" id="1.25.10.10">
    <property type="entry name" value="Leucine-rich Repeat Variant"/>
    <property type="match status" value="2"/>
</dbReference>
<organism evidence="1 2">
    <name type="scientific">Cimex lectularius</name>
    <name type="common">Bed bug</name>
    <name type="synonym">Acanthia lectularia</name>
    <dbReference type="NCBI Taxonomy" id="79782"/>
    <lineage>
        <taxon>Eukaryota</taxon>
        <taxon>Metazoa</taxon>
        <taxon>Ecdysozoa</taxon>
        <taxon>Arthropoda</taxon>
        <taxon>Hexapoda</taxon>
        <taxon>Insecta</taxon>
        <taxon>Pterygota</taxon>
        <taxon>Neoptera</taxon>
        <taxon>Paraneoptera</taxon>
        <taxon>Hemiptera</taxon>
        <taxon>Heteroptera</taxon>
        <taxon>Panheteroptera</taxon>
        <taxon>Cimicomorpha</taxon>
        <taxon>Cimicidae</taxon>
        <taxon>Cimex</taxon>
    </lineage>
</organism>
<dbReference type="InterPro" id="IPR016024">
    <property type="entry name" value="ARM-type_fold"/>
</dbReference>
<proteinExistence type="predicted"/>
<evidence type="ECO:0000313" key="2">
    <source>
        <dbReference type="Proteomes" id="UP000494040"/>
    </source>
</evidence>
<dbReference type="PANTHER" id="PTHR15599:SF1">
    <property type="entry name" value="RADIAL SPOKE HEAD 14 HOMOLOG"/>
    <property type="match status" value="1"/>
</dbReference>
<dbReference type="AlphaFoldDB" id="A0A8I6SBW8"/>
<reference evidence="1" key="1">
    <citation type="submission" date="2022-01" db="UniProtKB">
        <authorList>
            <consortium name="EnsemblMetazoa"/>
        </authorList>
    </citation>
    <scope>IDENTIFICATION</scope>
</reference>
<dbReference type="RefSeq" id="XP_014261559.1">
    <property type="nucleotide sequence ID" value="XM_014406073.1"/>
</dbReference>
<dbReference type="SUPFAM" id="SSF48371">
    <property type="entry name" value="ARM repeat"/>
    <property type="match status" value="1"/>
</dbReference>
<dbReference type="InterPro" id="IPR042856">
    <property type="entry name" value="RSP14"/>
</dbReference>
<keyword evidence="2" id="KW-1185">Reference proteome</keyword>
<dbReference type="KEGG" id="clec:106673796"/>
<evidence type="ECO:0000313" key="1">
    <source>
        <dbReference type="EnsemblMetazoa" id="XP_014261559.1"/>
    </source>
</evidence>
<dbReference type="Proteomes" id="UP000494040">
    <property type="component" value="Unassembled WGS sequence"/>
</dbReference>
<evidence type="ECO:0008006" key="3">
    <source>
        <dbReference type="Google" id="ProtNLM"/>
    </source>
</evidence>
<dbReference type="InterPro" id="IPR011989">
    <property type="entry name" value="ARM-like"/>
</dbReference>
<dbReference type="EnsemblMetazoa" id="XM_014406073.1">
    <property type="protein sequence ID" value="XP_014261559.1"/>
    <property type="gene ID" value="LOC106673796"/>
</dbReference>
<dbReference type="PANTHER" id="PTHR15599">
    <property type="entry name" value="RTDR1"/>
    <property type="match status" value="1"/>
</dbReference>
<dbReference type="OrthoDB" id="6610170at2759"/>
<name>A0A8I6SBW8_CIMLE</name>
<accession>A0A8I6SBW8</accession>
<dbReference type="GeneID" id="106673796"/>
<dbReference type="OMA" id="IRYAAAY"/>
<protein>
    <recommendedName>
        <fullName evidence="3">Condensin complex subunit 1 C-terminal domain-containing protein</fullName>
    </recommendedName>
</protein>
<sequence>MYSYQHKYIAQSPPVNSLEPWSINKTIKLLMNEVIDRYSDHPTPFLYLVDSEPYCFAPWVDVTRANMGFDRQSIPSLKRTLLRTKSNVQVAQALCLLNDLVKNPERACEALRLNIMQALVRLMHSKNMYIRIKTLDVLEVLADAPNGRVTLARNKYIMGHLKNNMVDEEQLVRAQAFRTLRALAINWFAVEYLVNEHFVRHILTALQTAMKGPFTMAEHLYYLLETLEHLLDFNDAVKVESIRYDIFDITSLLTHHNSRVRGAAMGVFTQLCKHKLGREGCVAHGVIDQLMPSNYKEDDKMQAKVFGTLMFTTALIKGKIDAVEKDIHNDALSVLVSDNSALHLKRNAAKVLMNLIKIPSVCKEIQPHLKDIVNIDTANDNVLQNQLNEIIEHLTEE</sequence>